<evidence type="ECO:0000256" key="1">
    <source>
        <dbReference type="SAM" id="Phobius"/>
    </source>
</evidence>
<feature type="transmembrane region" description="Helical" evidence="1">
    <location>
        <begin position="39"/>
        <end position="65"/>
    </location>
</feature>
<protein>
    <submittedName>
        <fullName evidence="2">Uncharacterized protein</fullName>
    </submittedName>
</protein>
<keyword evidence="1" id="KW-0472">Membrane</keyword>
<reference evidence="2" key="1">
    <citation type="submission" date="2023-03" db="EMBL/GenBank/DDBJ databases">
        <title>Actinorhabdospora filicis NBRC 111898.</title>
        <authorList>
            <person name="Ichikawa N."/>
            <person name="Sato H."/>
            <person name="Tonouchi N."/>
        </authorList>
    </citation>
    <scope>NUCLEOTIDE SEQUENCE</scope>
    <source>
        <strain evidence="2">NBRC 111898</strain>
    </source>
</reference>
<organism evidence="2 3">
    <name type="scientific">Actinorhabdospora filicis</name>
    <dbReference type="NCBI Taxonomy" id="1785913"/>
    <lineage>
        <taxon>Bacteria</taxon>
        <taxon>Bacillati</taxon>
        <taxon>Actinomycetota</taxon>
        <taxon>Actinomycetes</taxon>
        <taxon>Micromonosporales</taxon>
        <taxon>Micromonosporaceae</taxon>
        <taxon>Actinorhabdospora</taxon>
    </lineage>
</organism>
<gene>
    <name evidence="2" type="ORF">Afil01_17410</name>
</gene>
<accession>A0A9W6SGX2</accession>
<comment type="caution">
    <text evidence="2">The sequence shown here is derived from an EMBL/GenBank/DDBJ whole genome shotgun (WGS) entry which is preliminary data.</text>
</comment>
<name>A0A9W6SGX2_9ACTN</name>
<dbReference type="EMBL" id="BSTX01000001">
    <property type="protein sequence ID" value="GLZ76934.1"/>
    <property type="molecule type" value="Genomic_DNA"/>
</dbReference>
<keyword evidence="1" id="KW-0812">Transmembrane</keyword>
<sequence length="92" mass="9039">MTRPVLTALSVIGAVAAVCWAGFIALLSPAVCRGGGGALMCSTGGLLLIAAPFVLTAVGGVALVLVTRGRLGWVAIAVQLAGACLGVYLSSR</sequence>
<proteinExistence type="predicted"/>
<keyword evidence="3" id="KW-1185">Reference proteome</keyword>
<dbReference type="RefSeq" id="WP_285662080.1">
    <property type="nucleotide sequence ID" value="NZ_BSTX01000001.1"/>
</dbReference>
<dbReference type="Proteomes" id="UP001165079">
    <property type="component" value="Unassembled WGS sequence"/>
</dbReference>
<dbReference type="AlphaFoldDB" id="A0A9W6SGX2"/>
<feature type="transmembrane region" description="Helical" evidence="1">
    <location>
        <begin position="6"/>
        <end position="27"/>
    </location>
</feature>
<feature type="transmembrane region" description="Helical" evidence="1">
    <location>
        <begin position="71"/>
        <end position="89"/>
    </location>
</feature>
<keyword evidence="1" id="KW-1133">Transmembrane helix</keyword>
<evidence type="ECO:0000313" key="3">
    <source>
        <dbReference type="Proteomes" id="UP001165079"/>
    </source>
</evidence>
<evidence type="ECO:0000313" key="2">
    <source>
        <dbReference type="EMBL" id="GLZ76934.1"/>
    </source>
</evidence>